<keyword evidence="2 4" id="KW-0812">Transmembrane</keyword>
<keyword evidence="4" id="KW-1133">Transmembrane helix</keyword>
<dbReference type="PROSITE" id="PS51257">
    <property type="entry name" value="PROKAR_LIPOPROTEIN"/>
    <property type="match status" value="1"/>
</dbReference>
<accession>A0A367LZD2</accession>
<dbReference type="EMBL" id="QORE01002119">
    <property type="protein sequence ID" value="RCI70432.1"/>
    <property type="molecule type" value="Genomic_DNA"/>
</dbReference>
<evidence type="ECO:0000256" key="4">
    <source>
        <dbReference type="SAM" id="Phobius"/>
    </source>
</evidence>
<dbReference type="Proteomes" id="UP000253594">
    <property type="component" value="Unassembled WGS sequence"/>
</dbReference>
<dbReference type="GO" id="GO:0016020">
    <property type="term" value="C:membrane"/>
    <property type="evidence" value="ECO:0007669"/>
    <property type="project" value="UniProtKB-SubCell"/>
</dbReference>
<evidence type="ECO:0000313" key="5">
    <source>
        <dbReference type="EMBL" id="RCI70432.1"/>
    </source>
</evidence>
<dbReference type="Gene3D" id="1.10.287.90">
    <property type="match status" value="1"/>
</dbReference>
<gene>
    <name evidence="5" type="ORF">DT376_34590</name>
</gene>
<dbReference type="AlphaFoldDB" id="A0A367LZD2"/>
<reference evidence="5 6" key="1">
    <citation type="submission" date="2018-07" db="EMBL/GenBank/DDBJ databases">
        <title>Mechanisms of high-level aminoglycoside resistance among Gram-negative pathogens in Brazil.</title>
        <authorList>
            <person name="Ballaben A.S."/>
            <person name="Darini A.L.C."/>
            <person name="Doi Y."/>
        </authorList>
    </citation>
    <scope>NUCLEOTIDE SEQUENCE [LARGE SCALE GENOMIC DNA]</scope>
    <source>
        <strain evidence="5 6">B2-305</strain>
    </source>
</reference>
<organism evidence="5 6">
    <name type="scientific">Pseudomonas aeruginosa</name>
    <dbReference type="NCBI Taxonomy" id="287"/>
    <lineage>
        <taxon>Bacteria</taxon>
        <taxon>Pseudomonadati</taxon>
        <taxon>Pseudomonadota</taxon>
        <taxon>Gammaproteobacteria</taxon>
        <taxon>Pseudomonadales</taxon>
        <taxon>Pseudomonadaceae</taxon>
        <taxon>Pseudomonas</taxon>
    </lineage>
</organism>
<evidence type="ECO:0000256" key="1">
    <source>
        <dbReference type="ARBA" id="ARBA00004370"/>
    </source>
</evidence>
<evidence type="ECO:0000256" key="3">
    <source>
        <dbReference type="ARBA" id="ARBA00023136"/>
    </source>
</evidence>
<name>A0A367LZD2_PSEAI</name>
<evidence type="ECO:0000256" key="2">
    <source>
        <dbReference type="ARBA" id="ARBA00022692"/>
    </source>
</evidence>
<proteinExistence type="predicted"/>
<feature type="transmembrane region" description="Helical" evidence="4">
    <location>
        <begin position="12"/>
        <end position="29"/>
    </location>
</feature>
<comment type="subcellular location">
    <subcellularLocation>
        <location evidence="1">Membrane</location>
    </subcellularLocation>
</comment>
<feature type="transmembrane region" description="Helical" evidence="4">
    <location>
        <begin position="41"/>
        <end position="58"/>
    </location>
</feature>
<feature type="non-terminal residue" evidence="5">
    <location>
        <position position="59"/>
    </location>
</feature>
<sequence>MTKANPFAALKWLSLAPALLLGGCDMTLFNPKGQVGMDERTLIITATLLMLIVVIPVIV</sequence>
<comment type="caution">
    <text evidence="5">The sequence shown here is derived from an EMBL/GenBank/DDBJ whole genome shotgun (WGS) entry which is preliminary data.</text>
</comment>
<keyword evidence="3 4" id="KW-0472">Membrane</keyword>
<evidence type="ECO:0000313" key="6">
    <source>
        <dbReference type="Proteomes" id="UP000253594"/>
    </source>
</evidence>
<protein>
    <submittedName>
        <fullName evidence="5">Cytochrome ubiquinol oxidase subunit II</fullName>
    </submittedName>
</protein>
<dbReference type="InterPro" id="IPR036257">
    <property type="entry name" value="Cyt_c_oxidase_su2_TM_sf"/>
</dbReference>